<sequence length="143" mass="15772">MTPQLLVDSYRRLTGRELVPEGLHGDKAAEWLDRAPFGLLAHDTATDPVVIYANQKAQTLFAYGDKGLLGLPSRLAAGTQDQQSRQAFMESVLDKGYVDDYRGPRVRKDGTPFWIEDVTIWNLVDADGTLAGQAALIRRTTPA</sequence>
<dbReference type="Pfam" id="PF08670">
    <property type="entry name" value="MEKHLA"/>
    <property type="match status" value="1"/>
</dbReference>
<organism evidence="2 3">
    <name type="scientific">Actinoplanes palleronii</name>
    <dbReference type="NCBI Taxonomy" id="113570"/>
    <lineage>
        <taxon>Bacteria</taxon>
        <taxon>Bacillati</taxon>
        <taxon>Actinomycetota</taxon>
        <taxon>Actinomycetes</taxon>
        <taxon>Micromonosporales</taxon>
        <taxon>Micromonosporaceae</taxon>
        <taxon>Actinoplanes</taxon>
    </lineage>
</organism>
<dbReference type="CDD" id="cd00130">
    <property type="entry name" value="PAS"/>
    <property type="match status" value="1"/>
</dbReference>
<evidence type="ECO:0000313" key="3">
    <source>
        <dbReference type="Proteomes" id="UP000624709"/>
    </source>
</evidence>
<dbReference type="InterPro" id="IPR000014">
    <property type="entry name" value="PAS"/>
</dbReference>
<dbReference type="InterPro" id="IPR035965">
    <property type="entry name" value="PAS-like_dom_sf"/>
</dbReference>
<feature type="domain" description="MEKHLA" evidence="1">
    <location>
        <begin position="4"/>
        <end position="138"/>
    </location>
</feature>
<gene>
    <name evidence="2" type="ORF">Apa02nite_019980</name>
</gene>
<keyword evidence="3" id="KW-1185">Reference proteome</keyword>
<proteinExistence type="predicted"/>
<dbReference type="Proteomes" id="UP000624709">
    <property type="component" value="Unassembled WGS sequence"/>
</dbReference>
<dbReference type="SUPFAM" id="SSF55785">
    <property type="entry name" value="PYP-like sensor domain (PAS domain)"/>
    <property type="match status" value="1"/>
</dbReference>
<dbReference type="Gene3D" id="3.30.450.20">
    <property type="entry name" value="PAS domain"/>
    <property type="match status" value="1"/>
</dbReference>
<dbReference type="NCBIfam" id="TIGR00229">
    <property type="entry name" value="sensory_box"/>
    <property type="match status" value="1"/>
</dbReference>
<dbReference type="EMBL" id="BOMS01000026">
    <property type="protein sequence ID" value="GIE65890.1"/>
    <property type="molecule type" value="Genomic_DNA"/>
</dbReference>
<comment type="caution">
    <text evidence="2">The sequence shown here is derived from an EMBL/GenBank/DDBJ whole genome shotgun (WGS) entry which is preliminary data.</text>
</comment>
<dbReference type="InterPro" id="IPR013978">
    <property type="entry name" value="MEKHLA"/>
</dbReference>
<evidence type="ECO:0000259" key="1">
    <source>
        <dbReference type="Pfam" id="PF08670"/>
    </source>
</evidence>
<accession>A0ABQ4B6K0</accession>
<protein>
    <submittedName>
        <fullName evidence="2">MEKHLA domain-containing protein</fullName>
    </submittedName>
</protein>
<reference evidence="2 3" key="1">
    <citation type="submission" date="2021-01" db="EMBL/GenBank/DDBJ databases">
        <title>Whole genome shotgun sequence of Actinoplanes palleronii NBRC 14916.</title>
        <authorList>
            <person name="Komaki H."/>
            <person name="Tamura T."/>
        </authorList>
    </citation>
    <scope>NUCLEOTIDE SEQUENCE [LARGE SCALE GENOMIC DNA]</scope>
    <source>
        <strain evidence="2 3">NBRC 14916</strain>
    </source>
</reference>
<evidence type="ECO:0000313" key="2">
    <source>
        <dbReference type="EMBL" id="GIE65890.1"/>
    </source>
</evidence>
<dbReference type="RefSeq" id="WP_203824773.1">
    <property type="nucleotide sequence ID" value="NZ_BAAATY010000004.1"/>
</dbReference>
<name>A0ABQ4B6K0_9ACTN</name>